<comment type="similarity">
    <text evidence="1">Belongs to the heat shock protein 90 family.</text>
</comment>
<dbReference type="PANTHER" id="PTHR11528">
    <property type="entry name" value="HEAT SHOCK PROTEIN 90 FAMILY MEMBER"/>
    <property type="match status" value="1"/>
</dbReference>
<dbReference type="GO" id="GO:0140662">
    <property type="term" value="F:ATP-dependent protein folding chaperone"/>
    <property type="evidence" value="ECO:0007669"/>
    <property type="project" value="InterPro"/>
</dbReference>
<organism evidence="6 7">
    <name type="scientific">Corynebacterium canis</name>
    <dbReference type="NCBI Taxonomy" id="679663"/>
    <lineage>
        <taxon>Bacteria</taxon>
        <taxon>Bacillati</taxon>
        <taxon>Actinomycetota</taxon>
        <taxon>Actinomycetes</taxon>
        <taxon>Mycobacteriales</taxon>
        <taxon>Corynebacteriaceae</taxon>
        <taxon>Corynebacterium</taxon>
    </lineage>
</organism>
<gene>
    <name evidence="6" type="ORF">FRX94_03825</name>
</gene>
<dbReference type="PIRSF" id="PIRSF002583">
    <property type="entry name" value="Hsp90"/>
    <property type="match status" value="1"/>
</dbReference>
<feature type="binding site" evidence="5">
    <location>
        <position position="172"/>
    </location>
    <ligand>
        <name>ATP</name>
        <dbReference type="ChEBI" id="CHEBI:30616"/>
    </ligand>
</feature>
<evidence type="ECO:0000256" key="5">
    <source>
        <dbReference type="PIRSR" id="PIRSR002583-1"/>
    </source>
</evidence>
<protein>
    <submittedName>
        <fullName evidence="6">HSP90 family protein</fullName>
    </submittedName>
</protein>
<dbReference type="EMBL" id="VOHM01000005">
    <property type="protein sequence ID" value="TWT26979.1"/>
    <property type="molecule type" value="Genomic_DNA"/>
</dbReference>
<evidence type="ECO:0000256" key="3">
    <source>
        <dbReference type="ARBA" id="ARBA00022840"/>
    </source>
</evidence>
<keyword evidence="7" id="KW-1185">Reference proteome</keyword>
<dbReference type="SUPFAM" id="SSF54211">
    <property type="entry name" value="Ribosomal protein S5 domain 2-like"/>
    <property type="match status" value="1"/>
</dbReference>
<evidence type="ECO:0000256" key="2">
    <source>
        <dbReference type="ARBA" id="ARBA00022741"/>
    </source>
</evidence>
<dbReference type="GO" id="GO:0016887">
    <property type="term" value="F:ATP hydrolysis activity"/>
    <property type="evidence" value="ECO:0007669"/>
    <property type="project" value="InterPro"/>
</dbReference>
<evidence type="ECO:0000313" key="6">
    <source>
        <dbReference type="EMBL" id="TWT26979.1"/>
    </source>
</evidence>
<dbReference type="Gene3D" id="3.30.230.80">
    <property type="match status" value="1"/>
</dbReference>
<feature type="binding site" evidence="5">
    <location>
        <position position="39"/>
    </location>
    <ligand>
        <name>ATP</name>
        <dbReference type="ChEBI" id="CHEBI:30616"/>
    </ligand>
</feature>
<dbReference type="GO" id="GO:0051082">
    <property type="term" value="F:unfolded protein binding"/>
    <property type="evidence" value="ECO:0007669"/>
    <property type="project" value="InterPro"/>
</dbReference>
<dbReference type="Pfam" id="PF00183">
    <property type="entry name" value="HSP90"/>
    <property type="match status" value="1"/>
</dbReference>
<feature type="binding site" evidence="5">
    <location>
        <position position="76"/>
    </location>
    <ligand>
        <name>ATP</name>
        <dbReference type="ChEBI" id="CHEBI:30616"/>
    </ligand>
</feature>
<keyword evidence="3 5" id="KW-0067">ATP-binding</keyword>
<dbReference type="Proteomes" id="UP000320791">
    <property type="component" value="Unassembled WGS sequence"/>
</dbReference>
<keyword evidence="4" id="KW-0143">Chaperone</keyword>
<keyword evidence="2 5" id="KW-0547">Nucleotide-binding</keyword>
<dbReference type="InterPro" id="IPR020568">
    <property type="entry name" value="Ribosomal_Su5_D2-typ_SF"/>
</dbReference>
<name>A0A5C5UM97_9CORY</name>
<dbReference type="Gene3D" id="3.30.565.10">
    <property type="entry name" value="Histidine kinase-like ATPase, C-terminal domain"/>
    <property type="match status" value="1"/>
</dbReference>
<evidence type="ECO:0000313" key="7">
    <source>
        <dbReference type="Proteomes" id="UP000320791"/>
    </source>
</evidence>
<evidence type="ECO:0000256" key="4">
    <source>
        <dbReference type="ARBA" id="ARBA00023186"/>
    </source>
</evidence>
<accession>A0A5C5UM97</accession>
<proteinExistence type="inferred from homology"/>
<comment type="caution">
    <text evidence="6">The sequence shown here is derived from an EMBL/GenBank/DDBJ whole genome shotgun (WGS) entry which is preliminary data.</text>
</comment>
<dbReference type="SUPFAM" id="SSF55874">
    <property type="entry name" value="ATPase domain of HSP90 chaperone/DNA topoisomerase II/histidine kinase"/>
    <property type="match status" value="1"/>
</dbReference>
<evidence type="ECO:0000256" key="1">
    <source>
        <dbReference type="ARBA" id="ARBA00008239"/>
    </source>
</evidence>
<dbReference type="InterPro" id="IPR001404">
    <property type="entry name" value="Hsp90_fam"/>
</dbReference>
<reference evidence="6 7" key="1">
    <citation type="submission" date="2019-08" db="EMBL/GenBank/DDBJ databases">
        <authorList>
            <person name="Lei W."/>
        </authorList>
    </citation>
    <scope>NUCLEOTIDE SEQUENCE [LARGE SCALE GENOMIC DNA]</scope>
    <source>
        <strain evidence="6 7">CCUG 58627</strain>
    </source>
</reference>
<dbReference type="Pfam" id="PF13589">
    <property type="entry name" value="HATPase_c_3"/>
    <property type="match status" value="1"/>
</dbReference>
<feature type="binding site" evidence="5">
    <location>
        <position position="43"/>
    </location>
    <ligand>
        <name>ATP</name>
        <dbReference type="ChEBI" id="CHEBI:30616"/>
    </ligand>
</feature>
<sequence length="615" mass="66918">MVSKSSENLREERFRVDLGGIVELLSRNLYSGKDVYVRELLQNGMDAVTAAASETGGSVRGRVRFVVDGTTLRITDNGIGLGEAEAKRLLATIGGSSKRDEFGLGRSDYLGQFGIGLLSCFMVTDEIVVYSRSAREGARPVRWQGNARGTWTVTELGAAELPAELARLAHGTTIVLRSLPGERGFNYRDMRDLIERYGEFLPIELTVERPGTDPEPIGAFGKGRVPVWEASALAQRQWCSDNFGFEPFDIIPLDVPVAGFRGTAFVLSEGAHPGRSTRHRLYLRRMLLSNKVTDLLPEWAYFVRVVGNTDYLQPTASRDALFEDSLLLETREALGDAVREWLANLAQVDQYRFARFIGLHINGLKALAITDAQTRDLVVRSVPFETTFGLNTLQDLMADGALRFTRTDQQYRALLPIAAANGLQVLNAGYAFDEEILEQLRLDHPEQRIVEVNINDIVGAMLPSDPVEEARFLPLLHACHQALTGQGVTVILRDFKPATIPVLYLPQAAAAAGVVEDAARNAPGESGLEGILDVLADAAQHGGSGTVSAPDKPQLVINGSSPLAHQLLAAVDSPLVVAALRGLYVQALLAGNHPMNPQARAWASEVYTSLISTAL</sequence>
<dbReference type="AlphaFoldDB" id="A0A5C5UM97"/>
<dbReference type="InterPro" id="IPR036890">
    <property type="entry name" value="HATPase_C_sf"/>
</dbReference>
<dbReference type="GO" id="GO:0005524">
    <property type="term" value="F:ATP binding"/>
    <property type="evidence" value="ECO:0007669"/>
    <property type="project" value="UniProtKB-KW"/>
</dbReference>
<dbReference type="OrthoDB" id="9802640at2"/>
<dbReference type="NCBIfam" id="NF010683">
    <property type="entry name" value="PRK14083.1"/>
    <property type="match status" value="1"/>
</dbReference>